<reference evidence="2 3" key="1">
    <citation type="submission" date="2024-04" db="EMBL/GenBank/DDBJ databases">
        <authorList>
            <person name="Fracassetti M."/>
        </authorList>
    </citation>
    <scope>NUCLEOTIDE SEQUENCE [LARGE SCALE GENOMIC DNA]</scope>
</reference>
<dbReference type="EMBL" id="OZ034820">
    <property type="protein sequence ID" value="CAL1403594.1"/>
    <property type="molecule type" value="Genomic_DNA"/>
</dbReference>
<evidence type="ECO:0000313" key="2">
    <source>
        <dbReference type="EMBL" id="CAL1403594.1"/>
    </source>
</evidence>
<accession>A0AAV2FZ07</accession>
<sequence>MAEAYEDEEEVWKCAKHPPRSSRSRRPRYGICHRCLRERLAALCPHCGDARRPCSCGACSSTTAADSSSSSSSTIKRSGSVSRISNFLFESSSSNTAEPSLRRSRSLAVAIPFLRSSTNRHPPPPAAASDKAAPTPAPSFWSILKGGGGASAKKKDGVAAGEEEDGEQLRRRMMMRKSRSVAVTSADAGRPSSWKGSGVGRGWHFPSPMKVFRQSKISARGGGGGGLMQGSERSPLDRG</sequence>
<keyword evidence="3" id="KW-1185">Reference proteome</keyword>
<evidence type="ECO:0000256" key="1">
    <source>
        <dbReference type="SAM" id="MobiDB-lite"/>
    </source>
</evidence>
<protein>
    <submittedName>
        <fullName evidence="2">Uncharacterized protein</fullName>
    </submittedName>
</protein>
<proteinExistence type="predicted"/>
<dbReference type="PANTHER" id="PTHR34197:SF2">
    <property type="entry name" value="OS04G0591300 PROTEIN"/>
    <property type="match status" value="1"/>
</dbReference>
<name>A0AAV2FZ07_9ROSI</name>
<dbReference type="PANTHER" id="PTHR34197">
    <property type="entry name" value="OS04G0591300 PROTEIN"/>
    <property type="match status" value="1"/>
</dbReference>
<dbReference type="Proteomes" id="UP001497516">
    <property type="component" value="Chromosome 7"/>
</dbReference>
<gene>
    <name evidence="2" type="ORF">LTRI10_LOCUS43515</name>
</gene>
<feature type="region of interest" description="Disordered" evidence="1">
    <location>
        <begin position="114"/>
        <end position="239"/>
    </location>
</feature>
<evidence type="ECO:0000313" key="3">
    <source>
        <dbReference type="Proteomes" id="UP001497516"/>
    </source>
</evidence>
<dbReference type="AlphaFoldDB" id="A0AAV2FZ07"/>
<organism evidence="2 3">
    <name type="scientific">Linum trigynum</name>
    <dbReference type="NCBI Taxonomy" id="586398"/>
    <lineage>
        <taxon>Eukaryota</taxon>
        <taxon>Viridiplantae</taxon>
        <taxon>Streptophyta</taxon>
        <taxon>Embryophyta</taxon>
        <taxon>Tracheophyta</taxon>
        <taxon>Spermatophyta</taxon>
        <taxon>Magnoliopsida</taxon>
        <taxon>eudicotyledons</taxon>
        <taxon>Gunneridae</taxon>
        <taxon>Pentapetalae</taxon>
        <taxon>rosids</taxon>
        <taxon>fabids</taxon>
        <taxon>Malpighiales</taxon>
        <taxon>Linaceae</taxon>
        <taxon>Linum</taxon>
    </lineage>
</organism>